<dbReference type="InterPro" id="IPR009003">
    <property type="entry name" value="Peptidase_S1_PA"/>
</dbReference>
<sequence length="255" mass="25834">MSTASAGAAVPTFAPDGQASIHPGVMTHTAGAQCTSNFVFYDAGTVYLGQAAHCSGTGGEQETNGCTSKSLPEGTVVDIQGASRPGRLAYNSWNTMQRAGEKDPDACQYNDLALVAIDPADVGKVSPAIPTFGTPTGLNTNGVRAGEGVRSYGNSELRGGLELLSPKYGLSLGQDSGGWNHTVYTITPGLPGDSGSGFIDSQGRAFGILSTLSILPLPGANGVGDLGRELAYLHVHGGPNVVLADTTGSPAPAMP</sequence>
<dbReference type="RefSeq" id="WP_254571015.1">
    <property type="nucleotide sequence ID" value="NZ_CP098502.1"/>
</dbReference>
<accession>A0ABY5DU16</accession>
<dbReference type="SUPFAM" id="SSF50494">
    <property type="entry name" value="Trypsin-like serine proteases"/>
    <property type="match status" value="1"/>
</dbReference>
<dbReference type="Proteomes" id="UP001056035">
    <property type="component" value="Chromosome"/>
</dbReference>
<evidence type="ECO:0000313" key="1">
    <source>
        <dbReference type="EMBL" id="UTI64307.1"/>
    </source>
</evidence>
<protein>
    <submittedName>
        <fullName evidence="1">Serine protease</fullName>
    </submittedName>
</protein>
<name>A0ABY5DU16_9ACTN</name>
<keyword evidence="2" id="KW-1185">Reference proteome</keyword>
<proteinExistence type="predicted"/>
<organism evidence="1 2">
    <name type="scientific">Paraconexibacter antarcticus</name>
    <dbReference type="NCBI Taxonomy" id="2949664"/>
    <lineage>
        <taxon>Bacteria</taxon>
        <taxon>Bacillati</taxon>
        <taxon>Actinomycetota</taxon>
        <taxon>Thermoleophilia</taxon>
        <taxon>Solirubrobacterales</taxon>
        <taxon>Paraconexibacteraceae</taxon>
        <taxon>Paraconexibacter</taxon>
    </lineage>
</organism>
<keyword evidence="1" id="KW-0378">Hydrolase</keyword>
<evidence type="ECO:0000313" key="2">
    <source>
        <dbReference type="Proteomes" id="UP001056035"/>
    </source>
</evidence>
<reference evidence="1 2" key="1">
    <citation type="submission" date="2022-06" db="EMBL/GenBank/DDBJ databases">
        <title>Paraconexibacter antarcticus.</title>
        <authorList>
            <person name="Kim C.S."/>
        </authorList>
    </citation>
    <scope>NUCLEOTIDE SEQUENCE [LARGE SCALE GENOMIC DNA]</scope>
    <source>
        <strain evidence="1 2">02-257</strain>
    </source>
</reference>
<gene>
    <name evidence="1" type="ORF">NBH00_23570</name>
</gene>
<keyword evidence="1" id="KW-0645">Protease</keyword>
<dbReference type="GO" id="GO:0006508">
    <property type="term" value="P:proteolysis"/>
    <property type="evidence" value="ECO:0007669"/>
    <property type="project" value="UniProtKB-KW"/>
</dbReference>
<dbReference type="GO" id="GO:0008233">
    <property type="term" value="F:peptidase activity"/>
    <property type="evidence" value="ECO:0007669"/>
    <property type="project" value="UniProtKB-KW"/>
</dbReference>
<dbReference type="EMBL" id="CP098502">
    <property type="protein sequence ID" value="UTI64307.1"/>
    <property type="molecule type" value="Genomic_DNA"/>
</dbReference>